<reference evidence="2 3" key="1">
    <citation type="submission" date="2024-04" db="EMBL/GenBank/DDBJ databases">
        <title>Tritrichomonas musculus Genome.</title>
        <authorList>
            <person name="Alves-Ferreira E."/>
            <person name="Grigg M."/>
            <person name="Lorenzi H."/>
            <person name="Galac M."/>
        </authorList>
    </citation>
    <scope>NUCLEOTIDE SEQUENCE [LARGE SCALE GENOMIC DNA]</scope>
    <source>
        <strain evidence="2 3">EAF2021</strain>
    </source>
</reference>
<sequence length="637" mass="75950">MKNILYIDSVIHFSSYYCLENETFITEFETPNTKILNSMKMFFNQIDEMKSWEQNFFIIPRKNQNSFIFCPGPNIYDLLFSNGLSEISKRKLDLYTLEWHFSVAMAIFIMQCKNIEYQGLSSKTVLIDSNMQARIMNLTHVNYEKDTIIPYPFYFYSPERCSYYISKKSKKKPDIEQRKKSDVYSYGIFMHELLTKTDHSISYFNNNTIFEMIKKLENGAIEYMDLDQKKDIPFKDLLYKCLEKDIKKRCSIEDVIRYLLDVRHVEKADNKINSKYFDINLVNIDKYHHFIIKVMDFEKNIQFSEAKKRIISMLQTKSELQTIKKIKFKKCSFEDLEKAYAKGINNSKNMIDYCYNFLLEEDQIQFKKFSMQHPNLSQFEIMRIFMQNHEESSIVAKNLNFFLKWHNFHLKKLSFQLQNILNKNLTLFDVLYSQKANNIKINIGLKIHWLKSIAKQLKKLNDNHRNVITFSSKNLYLTEKMETILYVSKIFKKGSCNDDNKEIMKKIKKILKCDDYNDISLYYLPPELISNQIDLQNINFDKCEIYSLGVLAKELIENNAPWLFMNTLSKKDKIKMMKKPKWRPFTSKELNKQVNEFELSEHDREKIYQVLNQCLSIDANQRGTLESIIDVLSLIIN</sequence>
<dbReference type="Pfam" id="PF07714">
    <property type="entry name" value="PK_Tyr_Ser-Thr"/>
    <property type="match status" value="1"/>
</dbReference>
<dbReference type="Proteomes" id="UP001470230">
    <property type="component" value="Unassembled WGS sequence"/>
</dbReference>
<evidence type="ECO:0000313" key="3">
    <source>
        <dbReference type="Proteomes" id="UP001470230"/>
    </source>
</evidence>
<proteinExistence type="predicted"/>
<dbReference type="EMBL" id="JAPFFF010000007">
    <property type="protein sequence ID" value="KAK8885763.1"/>
    <property type="molecule type" value="Genomic_DNA"/>
</dbReference>
<evidence type="ECO:0000259" key="1">
    <source>
        <dbReference type="PROSITE" id="PS50011"/>
    </source>
</evidence>
<comment type="caution">
    <text evidence="2">The sequence shown here is derived from an EMBL/GenBank/DDBJ whole genome shotgun (WGS) entry which is preliminary data.</text>
</comment>
<dbReference type="InterPro" id="IPR051681">
    <property type="entry name" value="Ser/Thr_Kinases-Pseudokinases"/>
</dbReference>
<dbReference type="InterPro" id="IPR001245">
    <property type="entry name" value="Ser-Thr/Tyr_kinase_cat_dom"/>
</dbReference>
<feature type="domain" description="Protein kinase" evidence="1">
    <location>
        <begin position="1"/>
        <end position="277"/>
    </location>
</feature>
<gene>
    <name evidence="2" type="ORF">M9Y10_041217</name>
</gene>
<name>A0ABR2K4I1_9EUKA</name>
<dbReference type="InterPro" id="IPR000719">
    <property type="entry name" value="Prot_kinase_dom"/>
</dbReference>
<keyword evidence="3" id="KW-1185">Reference proteome</keyword>
<organism evidence="2 3">
    <name type="scientific">Tritrichomonas musculus</name>
    <dbReference type="NCBI Taxonomy" id="1915356"/>
    <lineage>
        <taxon>Eukaryota</taxon>
        <taxon>Metamonada</taxon>
        <taxon>Parabasalia</taxon>
        <taxon>Tritrichomonadida</taxon>
        <taxon>Tritrichomonadidae</taxon>
        <taxon>Tritrichomonas</taxon>
    </lineage>
</organism>
<evidence type="ECO:0000313" key="2">
    <source>
        <dbReference type="EMBL" id="KAK8885763.1"/>
    </source>
</evidence>
<dbReference type="PANTHER" id="PTHR44329">
    <property type="entry name" value="SERINE/THREONINE-PROTEIN KINASE TNNI3K-RELATED"/>
    <property type="match status" value="1"/>
</dbReference>
<dbReference type="PROSITE" id="PS50011">
    <property type="entry name" value="PROTEIN_KINASE_DOM"/>
    <property type="match status" value="2"/>
</dbReference>
<dbReference type="Gene3D" id="1.10.510.10">
    <property type="entry name" value="Transferase(Phosphotransferase) domain 1"/>
    <property type="match status" value="2"/>
</dbReference>
<accession>A0ABR2K4I1</accession>
<protein>
    <recommendedName>
        <fullName evidence="1">Protein kinase domain-containing protein</fullName>
    </recommendedName>
</protein>
<dbReference type="SUPFAM" id="SSF56112">
    <property type="entry name" value="Protein kinase-like (PK-like)"/>
    <property type="match status" value="2"/>
</dbReference>
<feature type="domain" description="Protein kinase" evidence="1">
    <location>
        <begin position="292"/>
        <end position="635"/>
    </location>
</feature>
<dbReference type="InterPro" id="IPR011009">
    <property type="entry name" value="Kinase-like_dom_sf"/>
</dbReference>